<feature type="region of interest" description="Disordered" evidence="1">
    <location>
        <begin position="20"/>
        <end position="45"/>
    </location>
</feature>
<organism evidence="2">
    <name type="scientific">Psilocybe cubensis</name>
    <name type="common">Psychedelic mushroom</name>
    <name type="synonym">Stropharia cubensis</name>
    <dbReference type="NCBI Taxonomy" id="181762"/>
    <lineage>
        <taxon>Eukaryota</taxon>
        <taxon>Fungi</taxon>
        <taxon>Dikarya</taxon>
        <taxon>Basidiomycota</taxon>
        <taxon>Agaricomycotina</taxon>
        <taxon>Agaricomycetes</taxon>
        <taxon>Agaricomycetidae</taxon>
        <taxon>Agaricales</taxon>
        <taxon>Agaricineae</taxon>
        <taxon>Strophariaceae</taxon>
        <taxon>Psilocybe</taxon>
    </lineage>
</organism>
<proteinExistence type="predicted"/>
<reference evidence="2" key="1">
    <citation type="submission" date="2021-02" db="EMBL/GenBank/DDBJ databases">
        <title>Psilocybe cubensis genome.</title>
        <authorList>
            <person name="Mckernan K.J."/>
            <person name="Crawford S."/>
            <person name="Trippe A."/>
            <person name="Kane L.T."/>
            <person name="Mclaughlin S."/>
        </authorList>
    </citation>
    <scope>NUCLEOTIDE SEQUENCE [LARGE SCALE GENOMIC DNA]</scope>
    <source>
        <strain evidence="2">MGC-MH-2018</strain>
    </source>
</reference>
<comment type="caution">
    <text evidence="2">The sequence shown here is derived from an EMBL/GenBank/DDBJ whole genome shotgun (WGS) entry which is preliminary data.</text>
</comment>
<protein>
    <submittedName>
        <fullName evidence="2">Uncharacterized protein</fullName>
    </submittedName>
</protein>
<feature type="compositionally biased region" description="Acidic residues" evidence="1">
    <location>
        <begin position="36"/>
        <end position="45"/>
    </location>
</feature>
<gene>
    <name evidence="2" type="ORF">JR316_011788</name>
</gene>
<dbReference type="EMBL" id="JAFIQS010000015">
    <property type="protein sequence ID" value="KAG5163441.1"/>
    <property type="molecule type" value="Genomic_DNA"/>
</dbReference>
<sequence>MQVDCELVCKPVDLNWDTRSAKHAKLDAKASKENQPDNEAESEDIPATYEEADIIDPPCPTSPKPAPFVPPPMRLGRTCKYPKKHIDFLLNSSMCVPHMPPLVPCVCPPPRRALPRKPTPEPAALLFEPTVVQTLPNEFGMYREYLTFPKKKDNDFEELNTLCNLMHWFYGNSNLKSVCELNCLVRDVLLSKDFCVEHLKDFSAQRELDRMDKAMGQLAKPQSTFKHKQGWTNSTVKIPLPCKQSQHTFKDATPVLEVPNIYHRSLIGTIKAVLQDESAKLWHFTPHWLFWKPSLSSLPECIITKIYNSDAFYNEYIDLRK</sequence>
<feature type="compositionally biased region" description="Basic and acidic residues" evidence="1">
    <location>
        <begin position="24"/>
        <end position="35"/>
    </location>
</feature>
<evidence type="ECO:0000256" key="1">
    <source>
        <dbReference type="SAM" id="MobiDB-lite"/>
    </source>
</evidence>
<accession>A0A8H7XP12</accession>
<name>A0A8H7XP12_PSICU</name>
<dbReference type="AlphaFoldDB" id="A0A8H7XP12"/>
<evidence type="ECO:0000313" key="2">
    <source>
        <dbReference type="EMBL" id="KAG5163441.1"/>
    </source>
</evidence>